<dbReference type="Proteomes" id="UP001150879">
    <property type="component" value="Unassembled WGS sequence"/>
</dbReference>
<name>A0A9W9M1E1_9EURO</name>
<organism evidence="1 2">
    <name type="scientific">Penicillium cf. griseofulvum</name>
    <dbReference type="NCBI Taxonomy" id="2972120"/>
    <lineage>
        <taxon>Eukaryota</taxon>
        <taxon>Fungi</taxon>
        <taxon>Dikarya</taxon>
        <taxon>Ascomycota</taxon>
        <taxon>Pezizomycotina</taxon>
        <taxon>Eurotiomycetes</taxon>
        <taxon>Eurotiomycetidae</taxon>
        <taxon>Eurotiales</taxon>
        <taxon>Aspergillaceae</taxon>
        <taxon>Penicillium</taxon>
    </lineage>
</organism>
<dbReference type="AlphaFoldDB" id="A0A9W9M1E1"/>
<accession>A0A9W9M1E1</accession>
<sequence length="66" mass="7593">MDNRCNQRLCIFCPPFHNISSGQTCQIKDADMQEKKPTTQRDDLPELAITHDPVKQPKNIIGYEGY</sequence>
<reference evidence="1" key="2">
    <citation type="journal article" date="2023" name="IMA Fungus">
        <title>Comparative genomic study of the Penicillium genus elucidates a diverse pangenome and 15 lateral gene transfer events.</title>
        <authorList>
            <person name="Petersen C."/>
            <person name="Sorensen T."/>
            <person name="Nielsen M.R."/>
            <person name="Sondergaard T.E."/>
            <person name="Sorensen J.L."/>
            <person name="Fitzpatrick D.A."/>
            <person name="Frisvad J.C."/>
            <person name="Nielsen K.L."/>
        </authorList>
    </citation>
    <scope>NUCLEOTIDE SEQUENCE</scope>
    <source>
        <strain evidence="1">IBT 16849</strain>
    </source>
</reference>
<dbReference type="EMBL" id="JAPQKP010000006">
    <property type="protein sequence ID" value="KAJ5185575.1"/>
    <property type="molecule type" value="Genomic_DNA"/>
</dbReference>
<proteinExistence type="predicted"/>
<comment type="caution">
    <text evidence="1">The sequence shown here is derived from an EMBL/GenBank/DDBJ whole genome shotgun (WGS) entry which is preliminary data.</text>
</comment>
<keyword evidence="2" id="KW-1185">Reference proteome</keyword>
<gene>
    <name evidence="1" type="ORF">N7472_010415</name>
</gene>
<evidence type="ECO:0000313" key="1">
    <source>
        <dbReference type="EMBL" id="KAJ5185575.1"/>
    </source>
</evidence>
<reference evidence="1" key="1">
    <citation type="submission" date="2022-11" db="EMBL/GenBank/DDBJ databases">
        <authorList>
            <person name="Petersen C."/>
        </authorList>
    </citation>
    <scope>NUCLEOTIDE SEQUENCE</scope>
    <source>
        <strain evidence="1">IBT 16849</strain>
    </source>
</reference>
<protein>
    <submittedName>
        <fullName evidence="1">Major facilitator superfamily domain general substrate transporter</fullName>
    </submittedName>
</protein>
<evidence type="ECO:0000313" key="2">
    <source>
        <dbReference type="Proteomes" id="UP001150879"/>
    </source>
</evidence>